<dbReference type="Proteomes" id="UP000717696">
    <property type="component" value="Unassembled WGS sequence"/>
</dbReference>
<evidence type="ECO:0000313" key="2">
    <source>
        <dbReference type="EMBL" id="KAH7126266.1"/>
    </source>
</evidence>
<gene>
    <name evidence="2" type="ORF">B0J13DRAFT_530821</name>
</gene>
<name>A0A9P9DXH1_9HYPO</name>
<feature type="compositionally biased region" description="Basic residues" evidence="1">
    <location>
        <begin position="277"/>
        <end position="295"/>
    </location>
</feature>
<reference evidence="2" key="1">
    <citation type="journal article" date="2021" name="Nat. Commun.">
        <title>Genetic determinants of endophytism in the Arabidopsis root mycobiome.</title>
        <authorList>
            <person name="Mesny F."/>
            <person name="Miyauchi S."/>
            <person name="Thiergart T."/>
            <person name="Pickel B."/>
            <person name="Atanasova L."/>
            <person name="Karlsson M."/>
            <person name="Huettel B."/>
            <person name="Barry K.W."/>
            <person name="Haridas S."/>
            <person name="Chen C."/>
            <person name="Bauer D."/>
            <person name="Andreopoulos W."/>
            <person name="Pangilinan J."/>
            <person name="LaButti K."/>
            <person name="Riley R."/>
            <person name="Lipzen A."/>
            <person name="Clum A."/>
            <person name="Drula E."/>
            <person name="Henrissat B."/>
            <person name="Kohler A."/>
            <person name="Grigoriev I.V."/>
            <person name="Martin F.M."/>
            <person name="Hacquard S."/>
        </authorList>
    </citation>
    <scope>NUCLEOTIDE SEQUENCE</scope>
    <source>
        <strain evidence="2">MPI-CAGE-AT-0021</strain>
    </source>
</reference>
<feature type="compositionally biased region" description="Basic and acidic residues" evidence="1">
    <location>
        <begin position="266"/>
        <end position="276"/>
    </location>
</feature>
<feature type="compositionally biased region" description="Low complexity" evidence="1">
    <location>
        <begin position="164"/>
        <end position="173"/>
    </location>
</feature>
<evidence type="ECO:0000313" key="3">
    <source>
        <dbReference type="Proteomes" id="UP000717696"/>
    </source>
</evidence>
<comment type="caution">
    <text evidence="2">The sequence shown here is derived from an EMBL/GenBank/DDBJ whole genome shotgun (WGS) entry which is preliminary data.</text>
</comment>
<keyword evidence="3" id="KW-1185">Reference proteome</keyword>
<dbReference type="AlphaFoldDB" id="A0A9P9DXH1"/>
<evidence type="ECO:0000256" key="1">
    <source>
        <dbReference type="SAM" id="MobiDB-lite"/>
    </source>
</evidence>
<feature type="compositionally biased region" description="Basic and acidic residues" evidence="1">
    <location>
        <begin position="1"/>
        <end position="10"/>
    </location>
</feature>
<feature type="region of interest" description="Disordered" evidence="1">
    <location>
        <begin position="1"/>
        <end position="43"/>
    </location>
</feature>
<protein>
    <submittedName>
        <fullName evidence="2">Uncharacterized protein</fullName>
    </submittedName>
</protein>
<dbReference type="EMBL" id="JAGMUU010000023">
    <property type="protein sequence ID" value="KAH7126266.1"/>
    <property type="molecule type" value="Genomic_DNA"/>
</dbReference>
<organism evidence="2 3">
    <name type="scientific">Dactylonectria estremocensis</name>
    <dbReference type="NCBI Taxonomy" id="1079267"/>
    <lineage>
        <taxon>Eukaryota</taxon>
        <taxon>Fungi</taxon>
        <taxon>Dikarya</taxon>
        <taxon>Ascomycota</taxon>
        <taxon>Pezizomycotina</taxon>
        <taxon>Sordariomycetes</taxon>
        <taxon>Hypocreomycetidae</taxon>
        <taxon>Hypocreales</taxon>
        <taxon>Nectriaceae</taxon>
        <taxon>Dactylonectria</taxon>
    </lineage>
</organism>
<accession>A0A9P9DXH1</accession>
<feature type="compositionally biased region" description="Basic and acidic residues" evidence="1">
    <location>
        <begin position="296"/>
        <end position="313"/>
    </location>
</feature>
<feature type="compositionally biased region" description="Polar residues" evidence="1">
    <location>
        <begin position="16"/>
        <end position="27"/>
    </location>
</feature>
<feature type="region of interest" description="Disordered" evidence="1">
    <location>
        <begin position="257"/>
        <end position="313"/>
    </location>
</feature>
<proteinExistence type="predicted"/>
<feature type="region of interest" description="Disordered" evidence="1">
    <location>
        <begin position="147"/>
        <end position="173"/>
    </location>
</feature>
<sequence length="313" mass="33606">MCEYSPERHSAANAYSIDNISESSSPVQDLRMSNPGHNQGQGVPTQYVAAYHAHVNRDDDGLQDRSNWLPNGTIAQAVSYTQQEHHSPLYVSDDPMGTPIAMHGYVADPNSRGFAARDQRMYGVAAGRDSYGQAHTAVSSAWVDNYTDGQQNHTDGTDGAGLHATPSASPSSTLTNYGSWGSTIQAGGIDYCCQYSSRVGSSHGSNVANHSSAIDQFLASSSGSEVRDALQLCDSLLSQDRGPAAAAVAYPQEIVMSSSESDDEMDNKHGEVSQDKSKRKANSKAKPKSSKVKRRSTLEGKKKNGKNEKESRK</sequence>
<dbReference type="OrthoDB" id="10612216at2759"/>